<dbReference type="RefSeq" id="XP_020113404.1">
    <property type="nucleotide sequence ID" value="XM_020257815.1"/>
</dbReference>
<evidence type="ECO:0000259" key="1">
    <source>
        <dbReference type="Pfam" id="PF01048"/>
    </source>
</evidence>
<dbReference type="CDD" id="cd09008">
    <property type="entry name" value="MTAN"/>
    <property type="match status" value="1"/>
</dbReference>
<proteinExistence type="predicted"/>
<reference evidence="3" key="2">
    <citation type="submission" date="2025-08" db="UniProtKB">
        <authorList>
            <consortium name="RefSeq"/>
        </authorList>
    </citation>
    <scope>IDENTIFICATION</scope>
    <source>
        <tissue evidence="3">Leaf</tissue>
    </source>
</reference>
<dbReference type="SUPFAM" id="SSF53167">
    <property type="entry name" value="Purine and uridine phosphorylases"/>
    <property type="match status" value="1"/>
</dbReference>
<dbReference type="PANTHER" id="PTHR21234">
    <property type="entry name" value="PURINE NUCLEOSIDE PHOSPHORYLASE"/>
    <property type="match status" value="1"/>
</dbReference>
<feature type="domain" description="Nucleoside phosphorylase" evidence="1">
    <location>
        <begin position="79"/>
        <end position="355"/>
    </location>
</feature>
<accession>A0A6P5H012</accession>
<dbReference type="PANTHER" id="PTHR21234:SF43">
    <property type="entry name" value="OS06G0112100 PROTEIN"/>
    <property type="match status" value="1"/>
</dbReference>
<dbReference type="Pfam" id="PF01048">
    <property type="entry name" value="PNP_UDP_1"/>
    <property type="match status" value="1"/>
</dbReference>
<evidence type="ECO:0000313" key="2">
    <source>
        <dbReference type="Proteomes" id="UP000515123"/>
    </source>
</evidence>
<dbReference type="GO" id="GO:0009116">
    <property type="term" value="P:nucleoside metabolic process"/>
    <property type="evidence" value="ECO:0007669"/>
    <property type="project" value="InterPro"/>
</dbReference>
<keyword evidence="2" id="KW-1185">Reference proteome</keyword>
<dbReference type="Gene3D" id="3.40.50.1580">
    <property type="entry name" value="Nucleoside phosphorylase domain"/>
    <property type="match status" value="1"/>
</dbReference>
<dbReference type="InterPro" id="IPR000845">
    <property type="entry name" value="Nucleoside_phosphorylase_d"/>
</dbReference>
<dbReference type="InterPro" id="IPR035994">
    <property type="entry name" value="Nucleoside_phosphorylase_sf"/>
</dbReference>
<reference evidence="2" key="1">
    <citation type="journal article" date="2015" name="Nat. Genet.">
        <title>The pineapple genome and the evolution of CAM photosynthesis.</title>
        <authorList>
            <person name="Ming R."/>
            <person name="VanBuren R."/>
            <person name="Wai C.M."/>
            <person name="Tang H."/>
            <person name="Schatz M.C."/>
            <person name="Bowers J.E."/>
            <person name="Lyons E."/>
            <person name="Wang M.L."/>
            <person name="Chen J."/>
            <person name="Biggers E."/>
            <person name="Zhang J."/>
            <person name="Huang L."/>
            <person name="Zhang L."/>
            <person name="Miao W."/>
            <person name="Zhang J."/>
            <person name="Ye Z."/>
            <person name="Miao C."/>
            <person name="Lin Z."/>
            <person name="Wang H."/>
            <person name="Zhou H."/>
            <person name="Yim W.C."/>
            <person name="Priest H.D."/>
            <person name="Zheng C."/>
            <person name="Woodhouse M."/>
            <person name="Edger P.P."/>
            <person name="Guyot R."/>
            <person name="Guo H.B."/>
            <person name="Guo H."/>
            <person name="Zheng G."/>
            <person name="Singh R."/>
            <person name="Sharma A."/>
            <person name="Min X."/>
            <person name="Zheng Y."/>
            <person name="Lee H."/>
            <person name="Gurtowski J."/>
            <person name="Sedlazeck F.J."/>
            <person name="Harkess A."/>
            <person name="McKain M.R."/>
            <person name="Liao Z."/>
            <person name="Fang J."/>
            <person name="Liu J."/>
            <person name="Zhang X."/>
            <person name="Zhang Q."/>
            <person name="Hu W."/>
            <person name="Qin Y."/>
            <person name="Wang K."/>
            <person name="Chen L.Y."/>
            <person name="Shirley N."/>
            <person name="Lin Y.R."/>
            <person name="Liu L.Y."/>
            <person name="Hernandez A.G."/>
            <person name="Wright C.L."/>
            <person name="Bulone V."/>
            <person name="Tuskan G.A."/>
            <person name="Heath K."/>
            <person name="Zee F."/>
            <person name="Moore P.H."/>
            <person name="Sunkar R."/>
            <person name="Leebens-Mack J.H."/>
            <person name="Mockler T."/>
            <person name="Bennetzen J.L."/>
            <person name="Freeling M."/>
            <person name="Sankoff D."/>
            <person name="Paterson A.H."/>
            <person name="Zhu X."/>
            <person name="Yang X."/>
            <person name="Smith J.A."/>
            <person name="Cushman J.C."/>
            <person name="Paull R.E."/>
            <person name="Yu Q."/>
        </authorList>
    </citation>
    <scope>NUCLEOTIDE SEQUENCE [LARGE SCALE GENOMIC DNA]</scope>
    <source>
        <strain evidence="2">cv. F153</strain>
    </source>
</reference>
<dbReference type="AlphaFoldDB" id="A0A6P5H012"/>
<evidence type="ECO:0000313" key="3">
    <source>
        <dbReference type="RefSeq" id="XP_020113404.1"/>
    </source>
</evidence>
<dbReference type="GO" id="GO:0003824">
    <property type="term" value="F:catalytic activity"/>
    <property type="evidence" value="ECO:0007669"/>
    <property type="project" value="InterPro"/>
</dbReference>
<gene>
    <name evidence="3" type="primary">LOC109727648</name>
</gene>
<sequence>MNTNPKQSTHISHSLSHTHTLSLLIMAVRSTQPLRIQRLRSLPLTPLLLLLFRCSACLPWTHPLRSAVDRVNGERGPFIALVMAYPAEAAAVRSSGAFVPSSLIPSVDLYGRRFHIGTIQDVDVIYVMSGQRRLNAGITVQILLDVFNIRGIVHYGTAGSANDSLSCGDVSVPKFVAYTGSWEWTKFGSTSEPSRDLMFGEYNVPTEGTNLLSSVEFKTEEFYSVGKPMEEVFWLEVNAAWFRVAEQLKVQLERCVNKTYCLPEAPKVVFGLKASTADVFVDNAAYREFLFKEFEVSTVDEESAAVIMTAMSISVPVAVFRGVSDLAGGDANWSSTALSDLASTNALKVAVEFIAAIGK</sequence>
<organism evidence="2 3">
    <name type="scientific">Ananas comosus</name>
    <name type="common">Pineapple</name>
    <name type="synonym">Ananas ananas</name>
    <dbReference type="NCBI Taxonomy" id="4615"/>
    <lineage>
        <taxon>Eukaryota</taxon>
        <taxon>Viridiplantae</taxon>
        <taxon>Streptophyta</taxon>
        <taxon>Embryophyta</taxon>
        <taxon>Tracheophyta</taxon>
        <taxon>Spermatophyta</taxon>
        <taxon>Magnoliopsida</taxon>
        <taxon>Liliopsida</taxon>
        <taxon>Poales</taxon>
        <taxon>Bromeliaceae</taxon>
        <taxon>Bromelioideae</taxon>
        <taxon>Ananas</taxon>
    </lineage>
</organism>
<name>A0A6P5H012_ANACO</name>
<dbReference type="GeneID" id="109727648"/>
<protein>
    <submittedName>
        <fullName evidence="3">Bark storage protein A-like isoform X1</fullName>
    </submittedName>
</protein>
<dbReference type="OrthoDB" id="1916878at2759"/>
<dbReference type="Proteomes" id="UP000515123">
    <property type="component" value="Linkage group 22"/>
</dbReference>